<proteinExistence type="predicted"/>
<name>A0A2S5T7Y9_9BURK</name>
<accession>A0A2S5T7Y9</accession>
<feature type="transmembrane region" description="Helical" evidence="1">
    <location>
        <begin position="99"/>
        <end position="118"/>
    </location>
</feature>
<gene>
    <name evidence="2" type="ORF">C1702_03690</name>
    <name evidence="3" type="ORF">EV676_104175</name>
</gene>
<evidence type="ECO:0000313" key="3">
    <source>
        <dbReference type="EMBL" id="TCP07620.1"/>
    </source>
</evidence>
<evidence type="ECO:0000313" key="2">
    <source>
        <dbReference type="EMBL" id="PPE71076.1"/>
    </source>
</evidence>
<reference evidence="3 5" key="2">
    <citation type="submission" date="2019-03" db="EMBL/GenBank/DDBJ databases">
        <title>Genomic Encyclopedia of Type Strains, Phase IV (KMG-IV): sequencing the most valuable type-strain genomes for metagenomic binning, comparative biology and taxonomic classification.</title>
        <authorList>
            <person name="Goeker M."/>
        </authorList>
    </citation>
    <scope>NUCLEOTIDE SEQUENCE [LARGE SCALE GENOMIC DNA]</scope>
    <source>
        <strain evidence="3 5">DSM 15264</strain>
    </source>
</reference>
<dbReference type="AlphaFoldDB" id="A0A2S5T7Y9"/>
<dbReference type="OrthoDB" id="8564508at2"/>
<dbReference type="EMBL" id="SLXF01000004">
    <property type="protein sequence ID" value="TCP07620.1"/>
    <property type="molecule type" value="Genomic_DNA"/>
</dbReference>
<dbReference type="EMBL" id="PSNY01000003">
    <property type="protein sequence ID" value="PPE71076.1"/>
    <property type="molecule type" value="Genomic_DNA"/>
</dbReference>
<evidence type="ECO:0000256" key="1">
    <source>
        <dbReference type="SAM" id="Phobius"/>
    </source>
</evidence>
<protein>
    <submittedName>
        <fullName evidence="2">Uncharacterized protein</fullName>
    </submittedName>
</protein>
<dbReference type="Proteomes" id="UP000239406">
    <property type="component" value="Unassembled WGS sequence"/>
</dbReference>
<dbReference type="Proteomes" id="UP000294772">
    <property type="component" value="Unassembled WGS sequence"/>
</dbReference>
<organism evidence="2 4">
    <name type="scientific">Caldimonas thermodepolymerans</name>
    <dbReference type="NCBI Taxonomy" id="215580"/>
    <lineage>
        <taxon>Bacteria</taxon>
        <taxon>Pseudomonadati</taxon>
        <taxon>Pseudomonadota</taxon>
        <taxon>Betaproteobacteria</taxon>
        <taxon>Burkholderiales</taxon>
        <taxon>Sphaerotilaceae</taxon>
        <taxon>Caldimonas</taxon>
    </lineage>
</organism>
<keyword evidence="1" id="KW-0472">Membrane</keyword>
<dbReference type="RefSeq" id="WP_104356337.1">
    <property type="nucleotide sequence ID" value="NZ_CALFFA010000016.1"/>
</dbReference>
<keyword evidence="4" id="KW-1185">Reference proteome</keyword>
<keyword evidence="1" id="KW-0812">Transmembrane</keyword>
<evidence type="ECO:0000313" key="5">
    <source>
        <dbReference type="Proteomes" id="UP000294772"/>
    </source>
</evidence>
<sequence length="122" mass="13039">MAISWITAFKVIPWGDVIEATPAIVRGAKQLWSKVRSEPPAPPAEAIADGTPEQRLAALEARVQHLSDELHASSELIEQLAQHNARLVDAVQTLRVRTWVLAALVVVLGLGLVALAVVRAGG</sequence>
<evidence type="ECO:0000313" key="4">
    <source>
        <dbReference type="Proteomes" id="UP000239406"/>
    </source>
</evidence>
<reference evidence="2 4" key="1">
    <citation type="submission" date="2018-02" db="EMBL/GenBank/DDBJ databases">
        <title>Reclassifiation of [Polyangium] brachysporum DSM 7029 as Guopingzhaonella breviflexa gen. nov., sp. nov., a member of the family Comamonadaceae.</title>
        <authorList>
            <person name="Tang B."/>
        </authorList>
    </citation>
    <scope>NUCLEOTIDE SEQUENCE [LARGE SCALE GENOMIC DNA]</scope>
    <source>
        <strain evidence="2 4">DSM 15344</strain>
    </source>
</reference>
<comment type="caution">
    <text evidence="2">The sequence shown here is derived from an EMBL/GenBank/DDBJ whole genome shotgun (WGS) entry which is preliminary data.</text>
</comment>
<keyword evidence="1" id="KW-1133">Transmembrane helix</keyword>